<dbReference type="EMBL" id="JAFELM010000021">
    <property type="protein sequence ID" value="MBM6617427.1"/>
    <property type="molecule type" value="Genomic_DNA"/>
</dbReference>
<dbReference type="Gene3D" id="1.10.3140.10">
    <property type="entry name" value="4-hydroxybutyryl-coa dehydratase, domain 1"/>
    <property type="match status" value="1"/>
</dbReference>
<dbReference type="InterPro" id="IPR004925">
    <property type="entry name" value="HpaB/PvcC/4-BUDH"/>
</dbReference>
<dbReference type="InterPro" id="IPR012687">
    <property type="entry name" value="HpaB_Deino-type"/>
</dbReference>
<comment type="caution">
    <text evidence="6">The sequence shown here is derived from an EMBL/GenBank/DDBJ whole genome shotgun (WGS) entry which is preliminary data.</text>
</comment>
<evidence type="ECO:0000313" key="7">
    <source>
        <dbReference type="Proteomes" id="UP001518925"/>
    </source>
</evidence>
<dbReference type="Pfam" id="PF11794">
    <property type="entry name" value="HpaB_N"/>
    <property type="match status" value="1"/>
</dbReference>
<evidence type="ECO:0000256" key="1">
    <source>
        <dbReference type="ARBA" id="ARBA00022630"/>
    </source>
</evidence>
<keyword evidence="3 6" id="KW-0560">Oxidoreductase</keyword>
<evidence type="ECO:0000256" key="3">
    <source>
        <dbReference type="ARBA" id="ARBA00023002"/>
    </source>
</evidence>
<proteinExistence type="predicted"/>
<dbReference type="InterPro" id="IPR036250">
    <property type="entry name" value="AcylCo_DH-like_C"/>
</dbReference>
<name>A0ABS2DG64_9BACI</name>
<evidence type="ECO:0000259" key="5">
    <source>
        <dbReference type="Pfam" id="PF11794"/>
    </source>
</evidence>
<evidence type="ECO:0000256" key="2">
    <source>
        <dbReference type="ARBA" id="ARBA00022827"/>
    </source>
</evidence>
<accession>A0ABS2DG64</accession>
<dbReference type="RefSeq" id="WP_204202795.1">
    <property type="nucleotide sequence ID" value="NZ_JAFELM010000021.1"/>
</dbReference>
<feature type="domain" description="HpaB/PvcC/4-BUDH C-terminal" evidence="4">
    <location>
        <begin position="280"/>
        <end position="478"/>
    </location>
</feature>
<dbReference type="SUPFAM" id="SSF47203">
    <property type="entry name" value="Acyl-CoA dehydrogenase C-terminal domain-like"/>
    <property type="match status" value="1"/>
</dbReference>
<dbReference type="NCBIfam" id="TIGR02309">
    <property type="entry name" value="HpaB-1"/>
    <property type="match status" value="1"/>
</dbReference>
<dbReference type="SUPFAM" id="SSF56645">
    <property type="entry name" value="Acyl-CoA dehydrogenase NM domain-like"/>
    <property type="match status" value="1"/>
</dbReference>
<dbReference type="InterPro" id="IPR046373">
    <property type="entry name" value="Acyl-CoA_Oxase/DH_mid-dom_sf"/>
</dbReference>
<keyword evidence="1" id="KW-0285">Flavoprotein</keyword>
<dbReference type="Gene3D" id="2.40.110.10">
    <property type="entry name" value="Butyryl-CoA Dehydrogenase, subunit A, domain 2"/>
    <property type="match status" value="1"/>
</dbReference>
<evidence type="ECO:0000259" key="4">
    <source>
        <dbReference type="Pfam" id="PF03241"/>
    </source>
</evidence>
<dbReference type="Gene3D" id="1.20.140.10">
    <property type="entry name" value="Butyryl-CoA Dehydrogenase, subunit A, domain 3"/>
    <property type="match status" value="1"/>
</dbReference>
<gene>
    <name evidence="6" type="primary">hpaB</name>
    <name evidence="6" type="ORF">JR050_07025</name>
</gene>
<feature type="domain" description="HpaB/PvcC/4-BUDH N-terminal" evidence="5">
    <location>
        <begin position="6"/>
        <end position="272"/>
    </location>
</feature>
<dbReference type="PANTHER" id="PTHR36117">
    <property type="entry name" value="4-HYDROXYPHENYLACETATE 3-MONOOXYGENASE-RELATED"/>
    <property type="match status" value="1"/>
</dbReference>
<keyword evidence="2" id="KW-0274">FAD</keyword>
<keyword evidence="7" id="KW-1185">Reference proteome</keyword>
<dbReference type="Proteomes" id="UP001518925">
    <property type="component" value="Unassembled WGS sequence"/>
</dbReference>
<dbReference type="InterPro" id="IPR009100">
    <property type="entry name" value="AcylCoA_DH/oxidase_NM_dom_sf"/>
</dbReference>
<dbReference type="EC" id="1.14.14.9" evidence="6"/>
<evidence type="ECO:0000313" key="6">
    <source>
        <dbReference type="EMBL" id="MBM6617427.1"/>
    </source>
</evidence>
<protein>
    <submittedName>
        <fullName evidence="6">4-hydroxyphenylacetate 3-monooxygenase, oxygenase component</fullName>
        <ecNumber evidence="6">1.14.14.9</ecNumber>
    </submittedName>
</protein>
<dbReference type="Pfam" id="PF03241">
    <property type="entry name" value="HpaB"/>
    <property type="match status" value="1"/>
</dbReference>
<organism evidence="6 7">
    <name type="scientific">Bacillus suaedaesalsae</name>
    <dbReference type="NCBI Taxonomy" id="2810349"/>
    <lineage>
        <taxon>Bacteria</taxon>
        <taxon>Bacillati</taxon>
        <taxon>Bacillota</taxon>
        <taxon>Bacilli</taxon>
        <taxon>Bacillales</taxon>
        <taxon>Bacillaceae</taxon>
        <taxon>Bacillus</taxon>
    </lineage>
</organism>
<dbReference type="InterPro" id="IPR024719">
    <property type="entry name" value="HpaB/PvcC/4-BUDH_C"/>
</dbReference>
<dbReference type="InterPro" id="IPR024674">
    <property type="entry name" value="HpaB/PvcC/4-BUDH_N"/>
</dbReference>
<reference evidence="6 7" key="1">
    <citation type="submission" date="2021-02" db="EMBL/GenBank/DDBJ databases">
        <title>Bacillus sp. RD4P76, an endophyte from a halophyte.</title>
        <authorList>
            <person name="Sun J.-Q."/>
        </authorList>
    </citation>
    <scope>NUCLEOTIDE SEQUENCE [LARGE SCALE GENOMIC DNA]</scope>
    <source>
        <strain evidence="6 7">RD4P76</strain>
    </source>
</reference>
<dbReference type="GO" id="GO:0052881">
    <property type="term" value="F:4-hydroxyphenylacetate 3-monooxygenase activity"/>
    <property type="evidence" value="ECO:0007669"/>
    <property type="project" value="UniProtKB-EC"/>
</dbReference>
<dbReference type="PIRSF" id="PIRSF000331">
    <property type="entry name" value="HpaA_HpaB"/>
    <property type="match status" value="1"/>
</dbReference>
<sequence length="484" mass="55151">MPAISGREYIDRINSLQSNVWIDGEKVIGKMSEHRAFKGIIKSQAQLYDLQVHPNYKSKMTYTSPLSGNSVGASYLIPKSKEDLLFRRSMIEEWAKHSAGVMGRSPDYMNTAFMSFAASKELFGARNPKWEQNVWNFYEMAREQDLSFTHTFVNPQVNRSAFYFPELQDEIIAAQVVDQHEEGIVIKGARLLATQGGITDEIMVFPSGAGLQSNSMAYAFSIPSNTKGLKFICREPYSYRNSSFDHPLSSRFDEVDALVVFDHVLVPWNRIFFHDDIPLAGQLFTDSSFFSLVLHQVTTRRLVKLQFLLGIAELLVQSIQIQDYEHVKSKMSEIIIHLETLKALLLSSEQNAKEDKFGTFLPDITPLYVGATTFSAIYPKITEILQQLGASGLASLPTEGDFTSEICPDLERYLQSSTVSAKERVKLFRLAWDYCMSAFGSRQTLYERFFFGDPIKLQSNLYKSYDITSHKKQVHNFIERKEIL</sequence>
<dbReference type="PANTHER" id="PTHR36117:SF3">
    <property type="entry name" value="4-HYDROXYPHENYLACETATE 3-MONOOXYGENASE-RELATED"/>
    <property type="match status" value="1"/>
</dbReference>